<keyword evidence="1" id="KW-0812">Transmembrane</keyword>
<feature type="transmembrane region" description="Helical" evidence="1">
    <location>
        <begin position="44"/>
        <end position="67"/>
    </location>
</feature>
<proteinExistence type="predicted"/>
<reference evidence="2 3" key="1">
    <citation type="submission" date="2022-07" db="EMBL/GenBank/DDBJ databases">
        <authorList>
            <person name="Li W.-J."/>
            <person name="Deng Q.-Q."/>
        </authorList>
    </citation>
    <scope>NUCLEOTIDE SEQUENCE [LARGE SCALE GENOMIC DNA]</scope>
    <source>
        <strain evidence="2 3">SYSU M60028</strain>
    </source>
</reference>
<dbReference type="RefSeq" id="WP_254740361.1">
    <property type="nucleotide sequence ID" value="NZ_JANCLU010000006.1"/>
</dbReference>
<comment type="caution">
    <text evidence="2">The sequence shown here is derived from an EMBL/GenBank/DDBJ whole genome shotgun (WGS) entry which is preliminary data.</text>
</comment>
<accession>A0ABT1LAA3</accession>
<dbReference type="EMBL" id="JANCLU010000006">
    <property type="protein sequence ID" value="MCP8938432.1"/>
    <property type="molecule type" value="Genomic_DNA"/>
</dbReference>
<protein>
    <submittedName>
        <fullName evidence="2">Uncharacterized protein</fullName>
    </submittedName>
</protein>
<dbReference type="Proteomes" id="UP001205890">
    <property type="component" value="Unassembled WGS sequence"/>
</dbReference>
<organism evidence="2 3">
    <name type="scientific">Alsobacter ponti</name>
    <dbReference type="NCBI Taxonomy" id="2962936"/>
    <lineage>
        <taxon>Bacteria</taxon>
        <taxon>Pseudomonadati</taxon>
        <taxon>Pseudomonadota</taxon>
        <taxon>Alphaproteobacteria</taxon>
        <taxon>Hyphomicrobiales</taxon>
        <taxon>Alsobacteraceae</taxon>
        <taxon>Alsobacter</taxon>
    </lineage>
</organism>
<keyword evidence="3" id="KW-1185">Reference proteome</keyword>
<evidence type="ECO:0000313" key="3">
    <source>
        <dbReference type="Proteomes" id="UP001205890"/>
    </source>
</evidence>
<gene>
    <name evidence="2" type="ORF">NK718_07880</name>
</gene>
<evidence type="ECO:0000313" key="2">
    <source>
        <dbReference type="EMBL" id="MCP8938432.1"/>
    </source>
</evidence>
<evidence type="ECO:0000256" key="1">
    <source>
        <dbReference type="SAM" id="Phobius"/>
    </source>
</evidence>
<sequence length="98" mass="10569">MTVSFLLIFACLVGGFFSRRLNVFAIALVAPALGVMAYMITGDAITGVTTFAAIQFGYAVPIATAAFSRRVKGEDRRDPVIRRSDEVVERAKEPAEGL</sequence>
<keyword evidence="1" id="KW-0472">Membrane</keyword>
<name>A0ABT1LAA3_9HYPH</name>
<keyword evidence="1" id="KW-1133">Transmembrane helix</keyword>